<name>A0A971M4Z5_9BACT</name>
<accession>A0A971M4Z5</accession>
<organism evidence="1 2">
    <name type="scientific">Syntrophorhabdus aromaticivorans</name>
    <dbReference type="NCBI Taxonomy" id="328301"/>
    <lineage>
        <taxon>Bacteria</taxon>
        <taxon>Pseudomonadati</taxon>
        <taxon>Thermodesulfobacteriota</taxon>
        <taxon>Syntrophorhabdia</taxon>
        <taxon>Syntrophorhabdales</taxon>
        <taxon>Syntrophorhabdaceae</taxon>
        <taxon>Syntrophorhabdus</taxon>
    </lineage>
</organism>
<comment type="caution">
    <text evidence="1">The sequence shown here is derived from an EMBL/GenBank/DDBJ whole genome shotgun (WGS) entry which is preliminary data.</text>
</comment>
<dbReference type="EMBL" id="JAAYEE010000220">
    <property type="protein sequence ID" value="NLW36192.1"/>
    <property type="molecule type" value="Genomic_DNA"/>
</dbReference>
<protein>
    <submittedName>
        <fullName evidence="1">Uncharacterized protein</fullName>
    </submittedName>
</protein>
<dbReference type="Proteomes" id="UP000777265">
    <property type="component" value="Unassembled WGS sequence"/>
</dbReference>
<evidence type="ECO:0000313" key="2">
    <source>
        <dbReference type="Proteomes" id="UP000777265"/>
    </source>
</evidence>
<proteinExistence type="predicted"/>
<sequence length="192" mass="21943">MPLMFKSLNHGEIPFGFFNIETDMVLLDNYFFFASDMAKSVVEMAAEESGTVSQEWNVYVLEEAQIGNLMGAISGVDLRGFIGEVYGHFPFPCDPGELKQNPEGYTRRELVEEIVRRYTSPSRITAAIEPDAKTIRVGRYLFDGKGFHRLLNYLWTGGYPKWKSDIRPACIVEMKDVVEISRNPFFRDTAFD</sequence>
<gene>
    <name evidence="1" type="ORF">GXY80_12055</name>
</gene>
<evidence type="ECO:0000313" key="1">
    <source>
        <dbReference type="EMBL" id="NLW36192.1"/>
    </source>
</evidence>
<reference evidence="1" key="2">
    <citation type="submission" date="2020-01" db="EMBL/GenBank/DDBJ databases">
        <authorList>
            <person name="Campanaro S."/>
        </authorList>
    </citation>
    <scope>NUCLEOTIDE SEQUENCE</scope>
    <source>
        <strain evidence="1">AS06rmzACSIP_7</strain>
    </source>
</reference>
<reference evidence="1" key="1">
    <citation type="journal article" date="2020" name="Biotechnol. Biofuels">
        <title>New insights from the biogas microbiome by comprehensive genome-resolved metagenomics of nearly 1600 species originating from multiple anaerobic digesters.</title>
        <authorList>
            <person name="Campanaro S."/>
            <person name="Treu L."/>
            <person name="Rodriguez-R L.M."/>
            <person name="Kovalovszki A."/>
            <person name="Ziels R.M."/>
            <person name="Maus I."/>
            <person name="Zhu X."/>
            <person name="Kougias P.G."/>
            <person name="Basile A."/>
            <person name="Luo G."/>
            <person name="Schluter A."/>
            <person name="Konstantinidis K.T."/>
            <person name="Angelidaki I."/>
        </authorList>
    </citation>
    <scope>NUCLEOTIDE SEQUENCE</scope>
    <source>
        <strain evidence="1">AS06rmzACSIP_7</strain>
    </source>
</reference>
<dbReference type="AlphaFoldDB" id="A0A971M4Z5"/>